<dbReference type="AlphaFoldDB" id="A0A7G9R2A8"/>
<evidence type="ECO:0000313" key="3">
    <source>
        <dbReference type="Proteomes" id="UP000515976"/>
    </source>
</evidence>
<keyword evidence="3" id="KW-1185">Reference proteome</keyword>
<sequence>MAPLPRPVPGLTGPGRRARWRRVVARRLLAAACLGGAVLAGLHTLRPPEPPMVEVVVAARAVPAGSVLTAGDLAVRSVPSTARQPAALARPRPALGRRLAAALAPGEALTRARLVPRTPAEGLPAGHVALHVTLADPAAAEVLAPGQPVAVYPATGGAALARDGVVLAVDPPADEVALALTGGGSAARGVVLELPDGSAERVLAGHGGLDGSVSVSVTARGG</sequence>
<organism evidence="2 3">
    <name type="scientific">Phycicoccus endophyticus</name>
    <dbReference type="NCBI Taxonomy" id="1690220"/>
    <lineage>
        <taxon>Bacteria</taxon>
        <taxon>Bacillati</taxon>
        <taxon>Actinomycetota</taxon>
        <taxon>Actinomycetes</taxon>
        <taxon>Micrococcales</taxon>
        <taxon>Intrasporangiaceae</taxon>
        <taxon>Phycicoccus</taxon>
    </lineage>
</organism>
<reference evidence="2 3" key="1">
    <citation type="submission" date="2020-08" db="EMBL/GenBank/DDBJ databases">
        <title>Genome sequence of Phycicoccus endophyticus JCM 31784T.</title>
        <authorList>
            <person name="Hyun D.-W."/>
            <person name="Bae J.-W."/>
        </authorList>
    </citation>
    <scope>NUCLEOTIDE SEQUENCE [LARGE SCALE GENOMIC DNA]</scope>
    <source>
        <strain evidence="2 3">JCM 31784</strain>
    </source>
</reference>
<name>A0A7G9R2A8_9MICO</name>
<evidence type="ECO:0000313" key="2">
    <source>
        <dbReference type="EMBL" id="QNN49733.1"/>
    </source>
</evidence>
<accession>A0A7G9R2A8</accession>
<evidence type="ECO:0000259" key="1">
    <source>
        <dbReference type="SMART" id="SM00858"/>
    </source>
</evidence>
<dbReference type="Proteomes" id="UP000515976">
    <property type="component" value="Chromosome"/>
</dbReference>
<dbReference type="Gene3D" id="3.90.1210.10">
    <property type="entry name" value="Antifreeze-like/N-acetylneuraminic acid synthase C-terminal domain"/>
    <property type="match status" value="1"/>
</dbReference>
<proteinExistence type="predicted"/>
<dbReference type="InterPro" id="IPR013974">
    <property type="entry name" value="SAF"/>
</dbReference>
<feature type="domain" description="SAF" evidence="1">
    <location>
        <begin position="53"/>
        <end position="115"/>
    </location>
</feature>
<dbReference type="CDD" id="cd11614">
    <property type="entry name" value="SAF_CpaB_FlgA_like"/>
    <property type="match status" value="1"/>
</dbReference>
<gene>
    <name evidence="2" type="ORF">H9L10_01095</name>
</gene>
<dbReference type="RefSeq" id="WP_166101551.1">
    <property type="nucleotide sequence ID" value="NZ_CP060712.1"/>
</dbReference>
<protein>
    <recommendedName>
        <fullName evidence="1">SAF domain-containing protein</fullName>
    </recommendedName>
</protein>
<dbReference type="SMART" id="SM00858">
    <property type="entry name" value="SAF"/>
    <property type="match status" value="1"/>
</dbReference>
<dbReference type="EMBL" id="CP060712">
    <property type="protein sequence ID" value="QNN49733.1"/>
    <property type="molecule type" value="Genomic_DNA"/>
</dbReference>
<dbReference type="KEGG" id="pei:H9L10_01095"/>
<dbReference type="Pfam" id="PF08666">
    <property type="entry name" value="SAF"/>
    <property type="match status" value="1"/>
</dbReference>